<dbReference type="Pfam" id="PF14361">
    <property type="entry name" value="RsbRD_N"/>
    <property type="match status" value="1"/>
</dbReference>
<dbReference type="Pfam" id="PF17853">
    <property type="entry name" value="GGDEF_2"/>
    <property type="match status" value="1"/>
</dbReference>
<dbReference type="EMBL" id="BJHY01000001">
    <property type="protein sequence ID" value="GDY78883.1"/>
    <property type="molecule type" value="Genomic_DNA"/>
</dbReference>
<dbReference type="STRING" id="33903.AQJ43_09825"/>
<dbReference type="AlphaFoldDB" id="A0A4D4N3G1"/>
<dbReference type="GeneID" id="41538440"/>
<dbReference type="PANTHER" id="PTHR33744:SF1">
    <property type="entry name" value="DNA-BINDING TRANSCRIPTIONAL ACTIVATOR ADER"/>
    <property type="match status" value="1"/>
</dbReference>
<sequence length="423" mass="46100">MNGPAQRPADGAPDPAVLAAQVMQAHRDEFIAKLVATTEAEISQLEHDEPLRGLLEASITENIVTSLHVVINRIDPGTVDAPASAVSYARRLAQRDVPLSALLRAYRLGHAQSLDLVLGEAVRLNLPDIAGTLITLVSLSSAYVDRVCDQIARVYEEERERWVGTRGVLRRHWVTQLLDNPRVDQRQAEAALGYRLSGSHLGVEGWLDGTAATTDPTAVFDRLASLLHTVLRAHGRPLLIHTDEAGVRIWLAVRPDCPVDADTVAAELADAALPVRVALGSVRPGLDGFRRSTRAAARAKALALSAGPTAPRAVAFARVAPVALLVDEPRELADFVSDTLGDLAVDDPRNEVLRETLRVFLATNRSYAATADHLTVHRNTVHYRVQRAVDHYRLDLDANAFDLHFALNVCRWHGGKVLRPKGK</sequence>
<evidence type="ECO:0000313" key="5">
    <source>
        <dbReference type="EMBL" id="GDY61039.1"/>
    </source>
</evidence>
<evidence type="ECO:0000313" key="8">
    <source>
        <dbReference type="Proteomes" id="UP000302139"/>
    </source>
</evidence>
<evidence type="ECO:0000313" key="6">
    <source>
        <dbReference type="EMBL" id="GDY78883.1"/>
    </source>
</evidence>
<dbReference type="EMBL" id="BJHX01000001">
    <property type="protein sequence ID" value="GDY61039.1"/>
    <property type="molecule type" value="Genomic_DNA"/>
</dbReference>
<evidence type="ECO:0000313" key="7">
    <source>
        <dbReference type="Proteomes" id="UP000299211"/>
    </source>
</evidence>
<comment type="similarity">
    <text evidence="1">Belongs to the CdaR family.</text>
</comment>
<dbReference type="Gene3D" id="1.10.10.2840">
    <property type="entry name" value="PucR C-terminal helix-turn-helix domain"/>
    <property type="match status" value="1"/>
</dbReference>
<dbReference type="RefSeq" id="WP_048894368.1">
    <property type="nucleotide sequence ID" value="NZ_BAABTN010000006.1"/>
</dbReference>
<dbReference type="InterPro" id="IPR025751">
    <property type="entry name" value="RsbRD_N_dom"/>
</dbReference>
<gene>
    <name evidence="5" type="ORF">SAV14893_004320</name>
    <name evidence="6" type="ORF">SAV31267_083680</name>
</gene>
<evidence type="ECO:0000259" key="2">
    <source>
        <dbReference type="Pfam" id="PF13556"/>
    </source>
</evidence>
<dbReference type="InterPro" id="IPR041522">
    <property type="entry name" value="CdaR_GGDEF"/>
</dbReference>
<evidence type="ECO:0000259" key="4">
    <source>
        <dbReference type="Pfam" id="PF17853"/>
    </source>
</evidence>
<accession>A0A4D4N3G1</accession>
<evidence type="ECO:0000259" key="3">
    <source>
        <dbReference type="Pfam" id="PF14361"/>
    </source>
</evidence>
<feature type="domain" description="CdaR GGDEF-like" evidence="4">
    <location>
        <begin position="184"/>
        <end position="299"/>
    </location>
</feature>
<dbReference type="Proteomes" id="UP000302139">
    <property type="component" value="Unassembled WGS sequence"/>
</dbReference>
<evidence type="ECO:0008006" key="9">
    <source>
        <dbReference type="Google" id="ProtNLM"/>
    </source>
</evidence>
<reference evidence="6 7" key="1">
    <citation type="submission" date="2019-04" db="EMBL/GenBank/DDBJ databases">
        <title>Draft genome sequences of Streptomyces avermitilis ATCC 31267.</title>
        <authorList>
            <person name="Komaki H."/>
            <person name="Tamura T."/>
            <person name="Hosoyama A."/>
        </authorList>
    </citation>
    <scope>NUCLEOTIDE SEQUENCE [LARGE SCALE GENOMIC DNA]</scope>
    <source>
        <strain evidence="6 7">ATCC 31267</strain>
    </source>
</reference>
<proteinExistence type="inferred from homology"/>
<feature type="domain" description="PucR C-terminal helix-turn-helix" evidence="2">
    <location>
        <begin position="353"/>
        <end position="408"/>
    </location>
</feature>
<dbReference type="Pfam" id="PF13556">
    <property type="entry name" value="HTH_30"/>
    <property type="match status" value="1"/>
</dbReference>
<dbReference type="PANTHER" id="PTHR33744">
    <property type="entry name" value="CARBOHYDRATE DIACID REGULATOR"/>
    <property type="match status" value="1"/>
</dbReference>
<dbReference type="Proteomes" id="UP000299211">
    <property type="component" value="Unassembled WGS sequence"/>
</dbReference>
<comment type="caution">
    <text evidence="6">The sequence shown here is derived from an EMBL/GenBank/DDBJ whole genome shotgun (WGS) entry which is preliminary data.</text>
</comment>
<dbReference type="InterPro" id="IPR051448">
    <property type="entry name" value="CdaR-like_regulators"/>
</dbReference>
<dbReference type="InterPro" id="IPR042070">
    <property type="entry name" value="PucR_C-HTH_sf"/>
</dbReference>
<reference evidence="5 8" key="2">
    <citation type="submission" date="2019-04" db="EMBL/GenBank/DDBJ databases">
        <title>Draft genome sequences of Streptomyces avermitilis NBRC 14893.</title>
        <authorList>
            <person name="Komaki H."/>
            <person name="Tamura T."/>
            <person name="Hosoyama A."/>
        </authorList>
    </citation>
    <scope>NUCLEOTIDE SEQUENCE [LARGE SCALE GENOMIC DNA]</scope>
    <source>
        <strain evidence="5 8">NBRC 14893</strain>
    </source>
</reference>
<organism evidence="6 7">
    <name type="scientific">Streptomyces avermitilis</name>
    <dbReference type="NCBI Taxonomy" id="33903"/>
    <lineage>
        <taxon>Bacteria</taxon>
        <taxon>Bacillati</taxon>
        <taxon>Actinomycetota</taxon>
        <taxon>Actinomycetes</taxon>
        <taxon>Kitasatosporales</taxon>
        <taxon>Streptomycetaceae</taxon>
        <taxon>Streptomyces</taxon>
    </lineage>
</organism>
<dbReference type="InterPro" id="IPR025736">
    <property type="entry name" value="PucR_C-HTH_dom"/>
</dbReference>
<protein>
    <recommendedName>
        <fullName evidence="9">PucR C-terminal helix-turn-helix domain-containing protein</fullName>
    </recommendedName>
</protein>
<evidence type="ECO:0000256" key="1">
    <source>
        <dbReference type="ARBA" id="ARBA00006754"/>
    </source>
</evidence>
<name>A0A4D4N3G1_STRAX</name>
<feature type="domain" description="RsbT co-antagonist protein RsbRD N-terminal" evidence="3">
    <location>
        <begin position="28"/>
        <end position="167"/>
    </location>
</feature>